<dbReference type="AlphaFoldDB" id="A0A4C1T3T9"/>
<dbReference type="GO" id="GO:0003676">
    <property type="term" value="F:nucleic acid binding"/>
    <property type="evidence" value="ECO:0007669"/>
    <property type="project" value="InterPro"/>
</dbReference>
<dbReference type="InterPro" id="IPR036397">
    <property type="entry name" value="RNaseH_sf"/>
</dbReference>
<organism evidence="1 2">
    <name type="scientific">Eumeta variegata</name>
    <name type="common">Bagworm moth</name>
    <name type="synonym">Eumeta japonica</name>
    <dbReference type="NCBI Taxonomy" id="151549"/>
    <lineage>
        <taxon>Eukaryota</taxon>
        <taxon>Metazoa</taxon>
        <taxon>Ecdysozoa</taxon>
        <taxon>Arthropoda</taxon>
        <taxon>Hexapoda</taxon>
        <taxon>Insecta</taxon>
        <taxon>Pterygota</taxon>
        <taxon>Neoptera</taxon>
        <taxon>Endopterygota</taxon>
        <taxon>Lepidoptera</taxon>
        <taxon>Glossata</taxon>
        <taxon>Ditrysia</taxon>
        <taxon>Tineoidea</taxon>
        <taxon>Psychidae</taxon>
        <taxon>Oiketicinae</taxon>
        <taxon>Eumeta</taxon>
    </lineage>
</organism>
<comment type="caution">
    <text evidence="1">The sequence shown here is derived from an EMBL/GenBank/DDBJ whole genome shotgun (WGS) entry which is preliminary data.</text>
</comment>
<keyword evidence="2" id="KW-1185">Reference proteome</keyword>
<dbReference type="Gene3D" id="3.30.420.10">
    <property type="entry name" value="Ribonuclease H-like superfamily/Ribonuclease H"/>
    <property type="match status" value="1"/>
</dbReference>
<sequence>MLCKTRPINAIQKQALFKKTFVSVVAKTQEKMSEMDWIAREHHSRAVQDSPDLSLCHYNMFGSLKNALGGKCFETDEQVQQFVRN</sequence>
<name>A0A4C1T3T9_EUMVA</name>
<accession>A0A4C1T3T9</accession>
<proteinExistence type="predicted"/>
<evidence type="ECO:0000313" key="1">
    <source>
        <dbReference type="EMBL" id="GBP09169.1"/>
    </source>
</evidence>
<evidence type="ECO:0000313" key="2">
    <source>
        <dbReference type="Proteomes" id="UP000299102"/>
    </source>
</evidence>
<protein>
    <submittedName>
        <fullName evidence="1">Uncharacterized protein</fullName>
    </submittedName>
</protein>
<reference evidence="1 2" key="1">
    <citation type="journal article" date="2019" name="Commun. Biol.">
        <title>The bagworm genome reveals a unique fibroin gene that provides high tensile strength.</title>
        <authorList>
            <person name="Kono N."/>
            <person name="Nakamura H."/>
            <person name="Ohtoshi R."/>
            <person name="Tomita M."/>
            <person name="Numata K."/>
            <person name="Arakawa K."/>
        </authorList>
    </citation>
    <scope>NUCLEOTIDE SEQUENCE [LARGE SCALE GENOMIC DNA]</scope>
</reference>
<dbReference type="EMBL" id="BGZK01000034">
    <property type="protein sequence ID" value="GBP09169.1"/>
    <property type="molecule type" value="Genomic_DNA"/>
</dbReference>
<dbReference type="Proteomes" id="UP000299102">
    <property type="component" value="Unassembled WGS sequence"/>
</dbReference>
<gene>
    <name evidence="1" type="ORF">EVAR_4041_1</name>
</gene>